<evidence type="ECO:0000313" key="1">
    <source>
        <dbReference type="EnsemblMetazoa" id="GAUT011368-PA"/>
    </source>
</evidence>
<dbReference type="Proteomes" id="UP000078200">
    <property type="component" value="Unassembled WGS sequence"/>
</dbReference>
<keyword evidence="2" id="KW-1185">Reference proteome</keyword>
<organism evidence="1 2">
    <name type="scientific">Glossina austeni</name>
    <name type="common">Savannah tsetse fly</name>
    <dbReference type="NCBI Taxonomy" id="7395"/>
    <lineage>
        <taxon>Eukaryota</taxon>
        <taxon>Metazoa</taxon>
        <taxon>Ecdysozoa</taxon>
        <taxon>Arthropoda</taxon>
        <taxon>Hexapoda</taxon>
        <taxon>Insecta</taxon>
        <taxon>Pterygota</taxon>
        <taxon>Neoptera</taxon>
        <taxon>Endopterygota</taxon>
        <taxon>Diptera</taxon>
        <taxon>Brachycera</taxon>
        <taxon>Muscomorpha</taxon>
        <taxon>Hippoboscoidea</taxon>
        <taxon>Glossinidae</taxon>
        <taxon>Glossina</taxon>
    </lineage>
</organism>
<evidence type="ECO:0000313" key="2">
    <source>
        <dbReference type="Proteomes" id="UP000078200"/>
    </source>
</evidence>
<reference evidence="1" key="1">
    <citation type="submission" date="2020-05" db="UniProtKB">
        <authorList>
            <consortium name="EnsemblMetazoa"/>
        </authorList>
    </citation>
    <scope>IDENTIFICATION</scope>
    <source>
        <strain evidence="1">TTRI</strain>
    </source>
</reference>
<dbReference type="AlphaFoldDB" id="A0A1A9UPP8"/>
<accession>A0A1A9UPP8</accession>
<dbReference type="EnsemblMetazoa" id="GAUT011368-RA">
    <property type="protein sequence ID" value="GAUT011368-PA"/>
    <property type="gene ID" value="GAUT011368"/>
</dbReference>
<sequence>MSHADPFFLLGHPTDVSSFVPFTNDLLDLSSRNRSSSGRAGPYKIILFGNYDFTVVENLKFAHTKSSEAEAILSARVNFDQSNHEAPAFGLDEKPSVHSPKTLYTCHVFIPLQLVLLDKLGLKRQNDSIKKEYHFEFPPEFILALEEIKIFHGDSIDILRLVS</sequence>
<dbReference type="VEuPathDB" id="VectorBase:GAUT011368"/>
<name>A0A1A9UPP8_GLOAU</name>
<proteinExistence type="predicted"/>
<protein>
    <submittedName>
        <fullName evidence="1">Uncharacterized protein</fullName>
    </submittedName>
</protein>